<reference evidence="1" key="1">
    <citation type="submission" date="2022-08" db="EMBL/GenBank/DDBJ databases">
        <title>Genomic Encyclopedia of Type Strains, Phase V (KMG-V): Genome sequencing to study the core and pangenomes of soil and plant-associated prokaryotes.</title>
        <authorList>
            <person name="Whitman W."/>
        </authorList>
    </citation>
    <scope>NUCLEOTIDE SEQUENCE</scope>
    <source>
        <strain evidence="1">SP3049</strain>
    </source>
</reference>
<proteinExistence type="predicted"/>
<protein>
    <submittedName>
        <fullName evidence="1">Uncharacterized protein</fullName>
    </submittedName>
</protein>
<name>A0A9X2Q8D8_9BACT</name>
<accession>A0A9X2Q8D8</accession>
<sequence length="71" mass="8139">MTNSKPSLSRSDTQTLTWADCEQKVRKLHRAPQDVTEDESRRLYHLELSASRHAGKSPRHVLEQAKAVLRS</sequence>
<comment type="caution">
    <text evidence="1">The sequence shown here is derived from an EMBL/GenBank/DDBJ whole genome shotgun (WGS) entry which is preliminary data.</text>
</comment>
<dbReference type="RefSeq" id="WP_259124777.1">
    <property type="nucleotide sequence ID" value="NZ_JANUAE010000028.1"/>
</dbReference>
<gene>
    <name evidence="1" type="ORF">GGP61_003763</name>
</gene>
<dbReference type="Proteomes" id="UP001155057">
    <property type="component" value="Unassembled WGS sequence"/>
</dbReference>
<dbReference type="EMBL" id="JANUAE010000028">
    <property type="protein sequence ID" value="MCS3712125.1"/>
    <property type="molecule type" value="Genomic_DNA"/>
</dbReference>
<organism evidence="1 2">
    <name type="scientific">Salinibacter ruber</name>
    <dbReference type="NCBI Taxonomy" id="146919"/>
    <lineage>
        <taxon>Bacteria</taxon>
        <taxon>Pseudomonadati</taxon>
        <taxon>Rhodothermota</taxon>
        <taxon>Rhodothermia</taxon>
        <taxon>Rhodothermales</taxon>
        <taxon>Salinibacteraceae</taxon>
        <taxon>Salinibacter</taxon>
    </lineage>
</organism>
<dbReference type="AlphaFoldDB" id="A0A9X2Q8D8"/>
<evidence type="ECO:0000313" key="1">
    <source>
        <dbReference type="EMBL" id="MCS3712125.1"/>
    </source>
</evidence>
<evidence type="ECO:0000313" key="2">
    <source>
        <dbReference type="Proteomes" id="UP001155057"/>
    </source>
</evidence>